<evidence type="ECO:0000256" key="1">
    <source>
        <dbReference type="SAM" id="MobiDB-lite"/>
    </source>
</evidence>
<organism evidence="2 3">
    <name type="scientific">Streptomyces omiyaensis</name>
    <dbReference type="NCBI Taxonomy" id="68247"/>
    <lineage>
        <taxon>Bacteria</taxon>
        <taxon>Bacillati</taxon>
        <taxon>Actinomycetota</taxon>
        <taxon>Actinomycetes</taxon>
        <taxon>Kitasatosporales</taxon>
        <taxon>Streptomycetaceae</taxon>
        <taxon>Streptomyces</taxon>
    </lineage>
</organism>
<feature type="compositionally biased region" description="Low complexity" evidence="1">
    <location>
        <begin position="8"/>
        <end position="21"/>
    </location>
</feature>
<comment type="caution">
    <text evidence="2">The sequence shown here is derived from an EMBL/GenBank/DDBJ whole genome shotgun (WGS) entry which is preliminary data.</text>
</comment>
<keyword evidence="3" id="KW-1185">Reference proteome</keyword>
<dbReference type="RefSeq" id="WP_392880430.1">
    <property type="nucleotide sequence ID" value="NZ_JBICZW010000004.1"/>
</dbReference>
<name>A0ABW7BRV6_9ACTN</name>
<dbReference type="Pfam" id="PF19934">
    <property type="entry name" value="DUF6397"/>
    <property type="match status" value="1"/>
</dbReference>
<gene>
    <name evidence="2" type="ORF">ACGFYS_08205</name>
</gene>
<protein>
    <submittedName>
        <fullName evidence="2">DUF6397 family protein</fullName>
    </submittedName>
</protein>
<evidence type="ECO:0000313" key="3">
    <source>
        <dbReference type="Proteomes" id="UP001604282"/>
    </source>
</evidence>
<dbReference type="Proteomes" id="UP001604282">
    <property type="component" value="Unassembled WGS sequence"/>
</dbReference>
<accession>A0ABW7BRV6</accession>
<evidence type="ECO:0000313" key="2">
    <source>
        <dbReference type="EMBL" id="MFG3188911.1"/>
    </source>
</evidence>
<sequence length="401" mass="43258">MTVDDRAGTTGAARTAPSGPAVAPARAAEELGLRREDFRLAVLMGLIRTVPVPAPVADADREDVLRGPLRVRDRSGRARAPERRPVERAELERLKAAPDFPAGLRDRVRTVGAGEAAELLSVTHGRFTRLARTGHLSPVRFSVNRYRSVIWRYVAAEVAAFGADRPDLLTGRLPAELRERADTADLRARNWRTRHLGLLLRAEDDPWIRAAAIASLLDPVQLAEVVDDPYERLHLDRLRPAPPPGLPLAGAARELADRLVRADDPDEVLWHRVSLALALDEAREAGPAPYPGERARVRTPEPMVARAAPEPEPPVPGPTPGPTPGPVVPVPVPVRVGAVRGPGEPPVGPVTPAPMGPRRGRSTRPPGPAARTRRAGLLERLRSSLPGRSAGAGRGERWGWG</sequence>
<feature type="compositionally biased region" description="Pro residues" evidence="1">
    <location>
        <begin position="310"/>
        <end position="325"/>
    </location>
</feature>
<feature type="region of interest" description="Disordered" evidence="1">
    <location>
        <begin position="305"/>
        <end position="325"/>
    </location>
</feature>
<reference evidence="2 3" key="1">
    <citation type="submission" date="2024-10" db="EMBL/GenBank/DDBJ databases">
        <title>The Natural Products Discovery Center: Release of the First 8490 Sequenced Strains for Exploring Actinobacteria Biosynthetic Diversity.</title>
        <authorList>
            <person name="Kalkreuter E."/>
            <person name="Kautsar S.A."/>
            <person name="Yang D."/>
            <person name="Bader C.D."/>
            <person name="Teijaro C.N."/>
            <person name="Fluegel L."/>
            <person name="Davis C.M."/>
            <person name="Simpson J.R."/>
            <person name="Lauterbach L."/>
            <person name="Steele A.D."/>
            <person name="Gui C."/>
            <person name="Meng S."/>
            <person name="Li G."/>
            <person name="Viehrig K."/>
            <person name="Ye F."/>
            <person name="Su P."/>
            <person name="Kiefer A.F."/>
            <person name="Nichols A."/>
            <person name="Cepeda A.J."/>
            <person name="Yan W."/>
            <person name="Fan B."/>
            <person name="Jiang Y."/>
            <person name="Adhikari A."/>
            <person name="Zheng C.-J."/>
            <person name="Schuster L."/>
            <person name="Cowan T.M."/>
            <person name="Smanski M.J."/>
            <person name="Chevrette M.G."/>
            <person name="De Carvalho L.P.S."/>
            <person name="Shen B."/>
        </authorList>
    </citation>
    <scope>NUCLEOTIDE SEQUENCE [LARGE SCALE GENOMIC DNA]</scope>
    <source>
        <strain evidence="2 3">NPDC048229</strain>
    </source>
</reference>
<dbReference type="EMBL" id="JBICZW010000004">
    <property type="protein sequence ID" value="MFG3188911.1"/>
    <property type="molecule type" value="Genomic_DNA"/>
</dbReference>
<feature type="region of interest" description="Disordered" evidence="1">
    <location>
        <begin position="1"/>
        <end position="23"/>
    </location>
</feature>
<proteinExistence type="predicted"/>
<feature type="region of interest" description="Disordered" evidence="1">
    <location>
        <begin position="339"/>
        <end position="401"/>
    </location>
</feature>
<dbReference type="InterPro" id="IPR045652">
    <property type="entry name" value="DUF6397"/>
</dbReference>
<feature type="compositionally biased region" description="Pro residues" evidence="1">
    <location>
        <begin position="343"/>
        <end position="355"/>
    </location>
</feature>